<evidence type="ECO:0000256" key="4">
    <source>
        <dbReference type="ARBA" id="ARBA00022842"/>
    </source>
</evidence>
<dbReference type="Gene3D" id="3.40.50.1000">
    <property type="entry name" value="HAD superfamily/HAD-like"/>
    <property type="match status" value="1"/>
</dbReference>
<evidence type="ECO:0000313" key="6">
    <source>
        <dbReference type="EMBL" id="UPZ14824.1"/>
    </source>
</evidence>
<evidence type="ECO:0000256" key="3">
    <source>
        <dbReference type="ARBA" id="ARBA00022553"/>
    </source>
</evidence>
<keyword evidence="5" id="KW-1133">Transmembrane helix</keyword>
<protein>
    <submittedName>
        <fullName evidence="6">Uncharacterized protein</fullName>
    </submittedName>
</protein>
<organism evidence="6 7">
    <name type="scientific">Flavobacterium humidisoli</name>
    <dbReference type="NCBI Taxonomy" id="2937442"/>
    <lineage>
        <taxon>Bacteria</taxon>
        <taxon>Pseudomonadati</taxon>
        <taxon>Bacteroidota</taxon>
        <taxon>Flavobacteriia</taxon>
        <taxon>Flavobacteriales</taxon>
        <taxon>Flavobacteriaceae</taxon>
        <taxon>Flavobacterium</taxon>
    </lineage>
</organism>
<keyword evidence="4" id="KW-0460">Magnesium</keyword>
<keyword evidence="5" id="KW-0472">Membrane</keyword>
<keyword evidence="2" id="KW-1003">Cell membrane</keyword>
<comment type="subcellular location">
    <subcellularLocation>
        <location evidence="1">Cell membrane</location>
        <topology evidence="1">Multi-pass membrane protein</topology>
    </subcellularLocation>
</comment>
<sequence length="92" mass="10069">MKLAAAKAAMEASNEYSSVNTALDVAKEAADIVLVRQDLDVLTNGIIEGLKTFTHTKKYLFMATTANFGNMFSMTGASLFLAFLPYCPNKFY</sequence>
<evidence type="ECO:0000256" key="2">
    <source>
        <dbReference type="ARBA" id="ARBA00022475"/>
    </source>
</evidence>
<evidence type="ECO:0000313" key="7">
    <source>
        <dbReference type="Proteomes" id="UP000829998"/>
    </source>
</evidence>
<dbReference type="Proteomes" id="UP000829998">
    <property type="component" value="Chromosome"/>
</dbReference>
<dbReference type="InterPro" id="IPR006415">
    <property type="entry name" value="P-type_ATPase_IIIB"/>
</dbReference>
<accession>A0ABY4LP13</accession>
<dbReference type="PRINTS" id="PR01836">
    <property type="entry name" value="MGATPASE"/>
</dbReference>
<keyword evidence="5" id="KW-0812">Transmembrane</keyword>
<dbReference type="RefSeq" id="WP_248727092.1">
    <property type="nucleotide sequence ID" value="NZ_CP096829.1"/>
</dbReference>
<dbReference type="EMBL" id="CP096829">
    <property type="protein sequence ID" value="UPZ14824.1"/>
    <property type="molecule type" value="Genomic_DNA"/>
</dbReference>
<proteinExistence type="predicted"/>
<keyword evidence="7" id="KW-1185">Reference proteome</keyword>
<reference evidence="6 7" key="1">
    <citation type="submission" date="2022-04" db="EMBL/GenBank/DDBJ databases">
        <authorList>
            <person name="Ra J.-S."/>
            <person name="Kim S.-B."/>
        </authorList>
    </citation>
    <scope>NUCLEOTIDE SEQUENCE [LARGE SCALE GENOMIC DNA]</scope>
    <source>
        <strain evidence="6 7">MMS21-Er5</strain>
    </source>
</reference>
<name>A0ABY4LP13_9FLAO</name>
<gene>
    <name evidence="6" type="ORF">M0M44_18930</name>
</gene>
<dbReference type="Gene3D" id="1.20.1110.10">
    <property type="entry name" value="Calcium-transporting ATPase, transmembrane domain"/>
    <property type="match status" value="1"/>
</dbReference>
<keyword evidence="3" id="KW-0597">Phosphoprotein</keyword>
<dbReference type="InterPro" id="IPR023214">
    <property type="entry name" value="HAD_sf"/>
</dbReference>
<feature type="transmembrane region" description="Helical" evidence="5">
    <location>
        <begin position="59"/>
        <end position="84"/>
    </location>
</feature>
<evidence type="ECO:0000256" key="1">
    <source>
        <dbReference type="ARBA" id="ARBA00004651"/>
    </source>
</evidence>
<evidence type="ECO:0000256" key="5">
    <source>
        <dbReference type="SAM" id="Phobius"/>
    </source>
</evidence>